<protein>
    <submittedName>
        <fullName evidence="1">Uncharacterized protein</fullName>
    </submittedName>
</protein>
<accession>A0A382EA74</accession>
<dbReference type="AlphaFoldDB" id="A0A382EA74"/>
<dbReference type="SUPFAM" id="SSF48452">
    <property type="entry name" value="TPR-like"/>
    <property type="match status" value="1"/>
</dbReference>
<dbReference type="InterPro" id="IPR011990">
    <property type="entry name" value="TPR-like_helical_dom_sf"/>
</dbReference>
<feature type="non-terminal residue" evidence="1">
    <location>
        <position position="154"/>
    </location>
</feature>
<organism evidence="1">
    <name type="scientific">marine metagenome</name>
    <dbReference type="NCBI Taxonomy" id="408172"/>
    <lineage>
        <taxon>unclassified sequences</taxon>
        <taxon>metagenomes</taxon>
        <taxon>ecological metagenomes</taxon>
    </lineage>
</organism>
<dbReference type="Gene3D" id="1.25.40.10">
    <property type="entry name" value="Tetratricopeptide repeat domain"/>
    <property type="match status" value="1"/>
</dbReference>
<dbReference type="Pfam" id="PF13432">
    <property type="entry name" value="TPR_16"/>
    <property type="match status" value="1"/>
</dbReference>
<dbReference type="InterPro" id="IPR019734">
    <property type="entry name" value="TPR_rpt"/>
</dbReference>
<dbReference type="SMART" id="SM00028">
    <property type="entry name" value="TPR"/>
    <property type="match status" value="2"/>
</dbReference>
<sequence length="154" mass="17929">MKFKASLFFCGTFFFSLFLSFALTAAEETDTKRSPLLNPFLEAEHLYHSGDFDKAQLLYQNFLNGKPSDARGNTALYRLGTIHQKNRSFATALRYYKMTLRRMPTLELSHDTKFSQAQCLFELEQYDEAETLFEEITLSHPDAKKKWEARIYLG</sequence>
<dbReference type="PROSITE" id="PS50005">
    <property type="entry name" value="TPR"/>
    <property type="match status" value="1"/>
</dbReference>
<proteinExistence type="predicted"/>
<name>A0A382EA74_9ZZZZ</name>
<reference evidence="1" key="1">
    <citation type="submission" date="2018-05" db="EMBL/GenBank/DDBJ databases">
        <authorList>
            <person name="Lanie J.A."/>
            <person name="Ng W.-L."/>
            <person name="Kazmierczak K.M."/>
            <person name="Andrzejewski T.M."/>
            <person name="Davidsen T.M."/>
            <person name="Wayne K.J."/>
            <person name="Tettelin H."/>
            <person name="Glass J.I."/>
            <person name="Rusch D."/>
            <person name="Podicherti R."/>
            <person name="Tsui H.-C.T."/>
            <person name="Winkler M.E."/>
        </authorList>
    </citation>
    <scope>NUCLEOTIDE SEQUENCE</scope>
</reference>
<evidence type="ECO:0000313" key="1">
    <source>
        <dbReference type="EMBL" id="SVB47686.1"/>
    </source>
</evidence>
<dbReference type="EMBL" id="UINC01043526">
    <property type="protein sequence ID" value="SVB47686.1"/>
    <property type="molecule type" value="Genomic_DNA"/>
</dbReference>
<gene>
    <name evidence="1" type="ORF">METZ01_LOCUS200540</name>
</gene>